<feature type="transmembrane region" description="Helical" evidence="2">
    <location>
        <begin position="543"/>
        <end position="562"/>
    </location>
</feature>
<gene>
    <name evidence="4" type="ORF">BSAL_03085</name>
</gene>
<feature type="transmembrane region" description="Helical" evidence="2">
    <location>
        <begin position="355"/>
        <end position="382"/>
    </location>
</feature>
<feature type="transmembrane region" description="Helical" evidence="2">
    <location>
        <begin position="313"/>
        <end position="335"/>
    </location>
</feature>
<feature type="transmembrane region" description="Helical" evidence="2">
    <location>
        <begin position="512"/>
        <end position="531"/>
    </location>
</feature>
<dbReference type="AlphaFoldDB" id="A0A0S4JXW4"/>
<feature type="transmembrane region" description="Helical" evidence="2">
    <location>
        <begin position="479"/>
        <end position="500"/>
    </location>
</feature>
<dbReference type="VEuPathDB" id="TriTrypDB:BSAL_03085"/>
<feature type="compositionally biased region" description="Low complexity" evidence="1">
    <location>
        <begin position="713"/>
        <end position="735"/>
    </location>
</feature>
<organism evidence="4 5">
    <name type="scientific">Bodo saltans</name>
    <name type="common">Flagellated protozoan</name>
    <dbReference type="NCBI Taxonomy" id="75058"/>
    <lineage>
        <taxon>Eukaryota</taxon>
        <taxon>Discoba</taxon>
        <taxon>Euglenozoa</taxon>
        <taxon>Kinetoplastea</taxon>
        <taxon>Metakinetoplastina</taxon>
        <taxon>Eubodonida</taxon>
        <taxon>Bodonidae</taxon>
        <taxon>Bodo</taxon>
    </lineage>
</organism>
<evidence type="ECO:0000256" key="1">
    <source>
        <dbReference type="SAM" id="MobiDB-lite"/>
    </source>
</evidence>
<dbReference type="EMBL" id="CYKH01002214">
    <property type="protein sequence ID" value="CUG93980.1"/>
    <property type="molecule type" value="Genomic_DNA"/>
</dbReference>
<proteinExistence type="predicted"/>
<feature type="transmembrane region" description="Helical" evidence="2">
    <location>
        <begin position="582"/>
        <end position="603"/>
    </location>
</feature>
<keyword evidence="2" id="KW-0472">Membrane</keyword>
<keyword evidence="2" id="KW-0812">Transmembrane</keyword>
<evidence type="ECO:0000256" key="3">
    <source>
        <dbReference type="SAM" id="SignalP"/>
    </source>
</evidence>
<dbReference type="Proteomes" id="UP000051952">
    <property type="component" value="Unassembled WGS sequence"/>
</dbReference>
<keyword evidence="2" id="KW-1133">Transmembrane helix</keyword>
<accession>A0A0S4JXW4</accession>
<feature type="signal peptide" evidence="3">
    <location>
        <begin position="1"/>
        <end position="25"/>
    </location>
</feature>
<protein>
    <submittedName>
        <fullName evidence="4">Membrane-associated protein, putative</fullName>
    </submittedName>
</protein>
<sequence>MSAPTPLTCLAIGLMTSALSRTTLTTVDAIAITAVNTSATTPVNLMVLAPAFTPSVPAVVSTSDSSTSKTIISIQAASVPRSLFLARTTPVAFAMNLTLRIPGAHIPTRWGMMGATLEEQVAGGVVLTWSSLHGVIDADDDDNRGGLWYAMVVMPPVGGWLGAGTPVMTDRTLTLTFDVDCDGEALLAVVVTVQAPGSLPSLAGEVKAAVGYSQIVSVIAGGASSGSSLGRVMATRSMVMCDADAAVGGGVVDLGLKLCDDEDGGNIHTGNVAARSAIVSNVVVIGIVSCLLIILSVVWSAVMPAASACSHRFLSATAVFVLPSSLLPVFTAVLPSTSAATTLLMGRLRSSSSCMSIDVVLIVLGILVSLTPSIALTALWAIKARGPFAPWTCTKTLLSSSSKAPPRSNLEQQTTPYHRWRRATVFLLLRQWRWSTTPSLSKSCAAATASSSLSSPPSNTTTTSSGMEPAWVVLLEHRLLWYAALDATFLVAVSVLAVVGGLDTKNTALCRGVTSVVIALLALQLLAVVIVRPHTTMFSFVQSSTTLFLTCASAVSQLAFIMTSATSTSGLWLAEMSAGCNLAVVGVTAVQMLLDFAALFAATRRRMDKLCFRQRDDDTDAPALYLSTTADDHERTSDDNFVNFVDNTFFNEISGDSGNAAMAEVIENNSITSASSRSKRGGNGGGVVELMLRSSSFLPHLLAEEEEEERELSSTSFASSSRGGGRRAASSPTTSTGGGVGSSSDRAGFGSTSFDSTSFLRRAEQKFWDAGGTAKPSEESALQPILFVSHVARVDSFDENSGDDDL</sequence>
<feature type="chain" id="PRO_5006622824" evidence="3">
    <location>
        <begin position="26"/>
        <end position="806"/>
    </location>
</feature>
<reference evidence="5" key="1">
    <citation type="submission" date="2015-09" db="EMBL/GenBank/DDBJ databases">
        <authorList>
            <consortium name="Pathogen Informatics"/>
        </authorList>
    </citation>
    <scope>NUCLEOTIDE SEQUENCE [LARGE SCALE GENOMIC DNA]</scope>
    <source>
        <strain evidence="5">Lake Konstanz</strain>
    </source>
</reference>
<name>A0A0S4JXW4_BODSA</name>
<evidence type="ECO:0000313" key="5">
    <source>
        <dbReference type="Proteomes" id="UP000051952"/>
    </source>
</evidence>
<keyword evidence="3" id="KW-0732">Signal</keyword>
<keyword evidence="5" id="KW-1185">Reference proteome</keyword>
<feature type="region of interest" description="Disordered" evidence="1">
    <location>
        <begin position="705"/>
        <end position="749"/>
    </location>
</feature>
<evidence type="ECO:0000256" key="2">
    <source>
        <dbReference type="SAM" id="Phobius"/>
    </source>
</evidence>
<evidence type="ECO:0000313" key="4">
    <source>
        <dbReference type="EMBL" id="CUG93980.1"/>
    </source>
</evidence>
<feature type="transmembrane region" description="Helical" evidence="2">
    <location>
        <begin position="278"/>
        <end position="301"/>
    </location>
</feature>